<sequence length="448" mass="51837">MEDEYKAVLEKKILEESFIGVVPKAGSDPELGDLKEKLEKSALFSVKDLKENIEDNEINTLIAKIDYMDNEYEVEIRVLEMTDLLKRSVESYNSLSGGYFSGYMEKINQSSSMIMTKMFYDNIPIEAYHLQLKVLYTLSSDNYLVVDMSAYKLLEGEQLEMIASTNIPPSPGIMYSTHYVPENGVAWLHTHGVRRFGSVEFEFLNIKNELAEKCNNILNTVVVNAIVNGPKDEEEVMKIGYSDNVELEFAWIRWEHAVDVLAQKGLFGKKKSFIGDLKDRTLENGELDEHTRPSGVLLASIKGELKNPNEYKNNFGDNMMLYYSTDETIRMSLFAKENFYYFENIFENQKNSNGWSFLVKIGCRYEEDSEERFEHMWFDIKEITENTVKGALINTPYFINDMKNGEEYELSREDMSDWIIYTPSMTINANNVYMYNKLYNNAGSERNS</sequence>
<dbReference type="InterPro" id="IPR018756">
    <property type="entry name" value="DUF2314"/>
</dbReference>
<dbReference type="AlphaFoldDB" id="D1APB6"/>
<dbReference type="STRING" id="526218.Sterm_3108"/>
<feature type="domain" description="DUF4026" evidence="2">
    <location>
        <begin position="17"/>
        <end position="169"/>
    </location>
</feature>
<dbReference type="eggNOG" id="COG3779">
    <property type="taxonomic scope" value="Bacteria"/>
</dbReference>
<feature type="domain" description="DUF4026" evidence="3">
    <location>
        <begin position="183"/>
        <end position="298"/>
    </location>
</feature>
<dbReference type="RefSeq" id="WP_012862532.1">
    <property type="nucleotide sequence ID" value="NC_013517.1"/>
</dbReference>
<reference evidence="5" key="1">
    <citation type="submission" date="2009-09" db="EMBL/GenBank/DDBJ databases">
        <title>The complete chromosome of Sebaldella termitidis ATCC 33386.</title>
        <authorList>
            <consortium name="US DOE Joint Genome Institute (JGI-PGF)"/>
            <person name="Lucas S."/>
            <person name="Copeland A."/>
            <person name="Lapidus A."/>
            <person name="Glavina del Rio T."/>
            <person name="Dalin E."/>
            <person name="Tice H."/>
            <person name="Bruce D."/>
            <person name="Goodwin L."/>
            <person name="Pitluck S."/>
            <person name="Kyrpides N."/>
            <person name="Mavromatis K."/>
            <person name="Ivanova N."/>
            <person name="Mikhailova N."/>
            <person name="Sims D."/>
            <person name="Meincke L."/>
            <person name="Brettin T."/>
            <person name="Detter J.C."/>
            <person name="Han C."/>
            <person name="Larimer F."/>
            <person name="Land M."/>
            <person name="Hauser L."/>
            <person name="Markowitz V."/>
            <person name="Cheng J.F."/>
            <person name="Hugenholtz P."/>
            <person name="Woyke T."/>
            <person name="Wu D."/>
            <person name="Eisen J.A."/>
        </authorList>
    </citation>
    <scope>NUCLEOTIDE SEQUENCE [LARGE SCALE GENOMIC DNA]</scope>
    <source>
        <strain evidence="5">ATCC 33386 / NCTC 11300</strain>
    </source>
</reference>
<dbReference type="EMBL" id="CP001739">
    <property type="protein sequence ID" value="ACZ09950.1"/>
    <property type="molecule type" value="Genomic_DNA"/>
</dbReference>
<dbReference type="InterPro" id="IPR053886">
    <property type="entry name" value="DUF4026_middle"/>
</dbReference>
<evidence type="ECO:0000259" key="1">
    <source>
        <dbReference type="Pfam" id="PF10077"/>
    </source>
</evidence>
<feature type="domain" description="DUF2314" evidence="1">
    <location>
        <begin position="335"/>
        <end position="429"/>
    </location>
</feature>
<dbReference type="KEGG" id="str:Sterm_3108"/>
<dbReference type="HOGENOM" id="CLU_031278_0_0_0"/>
<dbReference type="Pfam" id="PF10077">
    <property type="entry name" value="DUF2314"/>
    <property type="match status" value="1"/>
</dbReference>
<evidence type="ECO:0000259" key="2">
    <source>
        <dbReference type="Pfam" id="PF13218"/>
    </source>
</evidence>
<reference evidence="4 5" key="2">
    <citation type="journal article" date="2010" name="Stand. Genomic Sci.">
        <title>Complete genome sequence of Sebaldella termitidis type strain (NCTC 11300).</title>
        <authorList>
            <person name="Harmon-Smith M."/>
            <person name="Celia L."/>
            <person name="Chertkov O."/>
            <person name="Lapidus A."/>
            <person name="Copeland A."/>
            <person name="Glavina Del Rio T."/>
            <person name="Nolan M."/>
            <person name="Lucas S."/>
            <person name="Tice H."/>
            <person name="Cheng J.F."/>
            <person name="Han C."/>
            <person name="Detter J.C."/>
            <person name="Bruce D."/>
            <person name="Goodwin L."/>
            <person name="Pitluck S."/>
            <person name="Pati A."/>
            <person name="Liolios K."/>
            <person name="Ivanova N."/>
            <person name="Mavromatis K."/>
            <person name="Mikhailova N."/>
            <person name="Chen A."/>
            <person name="Palaniappan K."/>
            <person name="Land M."/>
            <person name="Hauser L."/>
            <person name="Chang Y.J."/>
            <person name="Jeffries C.D."/>
            <person name="Brettin T."/>
            <person name="Goker M."/>
            <person name="Beck B."/>
            <person name="Bristow J."/>
            <person name="Eisen J.A."/>
            <person name="Markowitz V."/>
            <person name="Hugenholtz P."/>
            <person name="Kyrpides N.C."/>
            <person name="Klenk H.P."/>
            <person name="Chen F."/>
        </authorList>
    </citation>
    <scope>NUCLEOTIDE SEQUENCE [LARGE SCALE GENOMIC DNA]</scope>
    <source>
        <strain evidence="5">ATCC 33386 / NCTC 11300</strain>
    </source>
</reference>
<dbReference type="Pfam" id="PF22789">
    <property type="entry name" value="DUF4026_C"/>
    <property type="match status" value="1"/>
</dbReference>
<evidence type="ECO:0000259" key="3">
    <source>
        <dbReference type="Pfam" id="PF22789"/>
    </source>
</evidence>
<gene>
    <name evidence="4" type="ordered locus">Sterm_3108</name>
</gene>
<protein>
    <submittedName>
        <fullName evidence="4">Uncharacterized protein</fullName>
    </submittedName>
</protein>
<accession>D1APB6</accession>
<dbReference type="Pfam" id="PF13218">
    <property type="entry name" value="DUF4026_N"/>
    <property type="match status" value="1"/>
</dbReference>
<evidence type="ECO:0000313" key="5">
    <source>
        <dbReference type="Proteomes" id="UP000000845"/>
    </source>
</evidence>
<dbReference type="InterPro" id="IPR025102">
    <property type="entry name" value="DUF4026_N"/>
</dbReference>
<keyword evidence="5" id="KW-1185">Reference proteome</keyword>
<proteinExistence type="predicted"/>
<dbReference type="Proteomes" id="UP000000845">
    <property type="component" value="Chromosome"/>
</dbReference>
<name>D1APB6_SEBTE</name>
<organism evidence="4 5">
    <name type="scientific">Sebaldella termitidis (strain ATCC 33386 / NCTC 11300)</name>
    <dbReference type="NCBI Taxonomy" id="526218"/>
    <lineage>
        <taxon>Bacteria</taxon>
        <taxon>Fusobacteriati</taxon>
        <taxon>Fusobacteriota</taxon>
        <taxon>Fusobacteriia</taxon>
        <taxon>Fusobacteriales</taxon>
        <taxon>Leptotrichiaceae</taxon>
        <taxon>Sebaldella</taxon>
    </lineage>
</organism>
<evidence type="ECO:0000313" key="4">
    <source>
        <dbReference type="EMBL" id="ACZ09950.1"/>
    </source>
</evidence>